<dbReference type="Proteomes" id="UP000076408">
    <property type="component" value="Unassembled WGS sequence"/>
</dbReference>
<dbReference type="InterPro" id="IPR007588">
    <property type="entry name" value="Znf_FLYWCH"/>
</dbReference>
<evidence type="ECO:0000256" key="3">
    <source>
        <dbReference type="ARBA" id="ARBA00022833"/>
    </source>
</evidence>
<keyword evidence="3" id="KW-0862">Zinc</keyword>
<organism evidence="4 5">
    <name type="scientific">Anopheles stephensi</name>
    <name type="common">Indo-Pakistan malaria mosquito</name>
    <dbReference type="NCBI Taxonomy" id="30069"/>
    <lineage>
        <taxon>Eukaryota</taxon>
        <taxon>Metazoa</taxon>
        <taxon>Ecdysozoa</taxon>
        <taxon>Arthropoda</taxon>
        <taxon>Hexapoda</taxon>
        <taxon>Insecta</taxon>
        <taxon>Pterygota</taxon>
        <taxon>Neoptera</taxon>
        <taxon>Endopterygota</taxon>
        <taxon>Diptera</taxon>
        <taxon>Nematocera</taxon>
        <taxon>Culicoidea</taxon>
        <taxon>Culicidae</taxon>
        <taxon>Anophelinae</taxon>
        <taxon>Anopheles</taxon>
    </lineage>
</organism>
<keyword evidence="1" id="KW-0479">Metal-binding</keyword>
<dbReference type="GO" id="GO:0008270">
    <property type="term" value="F:zinc ion binding"/>
    <property type="evidence" value="ECO:0007669"/>
    <property type="project" value="UniProtKB-KW"/>
</dbReference>
<dbReference type="VEuPathDB" id="VectorBase:ASTEI03349"/>
<accession>A0A182Y4G3</accession>
<evidence type="ECO:0000313" key="5">
    <source>
        <dbReference type="Proteomes" id="UP000076408"/>
    </source>
</evidence>
<sequence length="152" mass="17063">MHVRAFSLSFALLHFSAIRRILANTFTPAKGFNRTVVVAASRKCTGSSARRGRELKPALNFAAITKTAPVPMSVVPTRKGAAGILCQGHHFEFRYARNQHKVYRCAWHSARRCQAQVLLYDKLFYIISDKHTHSEPAKLDPDILGKTTLKQT</sequence>
<evidence type="ECO:0000256" key="1">
    <source>
        <dbReference type="ARBA" id="ARBA00022723"/>
    </source>
</evidence>
<reference evidence="5" key="1">
    <citation type="journal article" date="2014" name="Genome Biol.">
        <title>Genome analysis of a major urban malaria vector mosquito, Anopheles stephensi.</title>
        <authorList>
            <person name="Jiang X."/>
            <person name="Peery A."/>
            <person name="Hall A.B."/>
            <person name="Sharma A."/>
            <person name="Chen X.G."/>
            <person name="Waterhouse R.M."/>
            <person name="Komissarov A."/>
            <person name="Riehle M.M."/>
            <person name="Shouche Y."/>
            <person name="Sharakhova M.V."/>
            <person name="Lawson D."/>
            <person name="Pakpour N."/>
            <person name="Arensburger P."/>
            <person name="Davidson V.L."/>
            <person name="Eiglmeier K."/>
            <person name="Emrich S."/>
            <person name="George P."/>
            <person name="Kennedy R.C."/>
            <person name="Mane S.P."/>
            <person name="Maslen G."/>
            <person name="Oringanje C."/>
            <person name="Qi Y."/>
            <person name="Settlage R."/>
            <person name="Tojo M."/>
            <person name="Tubio J.M."/>
            <person name="Unger M.F."/>
            <person name="Wang B."/>
            <person name="Vernick K.D."/>
            <person name="Ribeiro J.M."/>
            <person name="James A.A."/>
            <person name="Michel K."/>
            <person name="Riehle M.A."/>
            <person name="Luckhart S."/>
            <person name="Sharakhov I.V."/>
            <person name="Tu Z."/>
        </authorList>
    </citation>
    <scope>NUCLEOTIDE SEQUENCE [LARGE SCALE GENOMIC DNA]</scope>
    <source>
        <strain evidence="5">Indian</strain>
    </source>
</reference>
<name>A0A182Y4G3_ANOST</name>
<dbReference type="EnsemblMetazoa" id="ASTEI03349-RA">
    <property type="protein sequence ID" value="ASTEI03349-PA"/>
    <property type="gene ID" value="ASTEI03349"/>
</dbReference>
<dbReference type="AlphaFoldDB" id="A0A182Y4G3"/>
<keyword evidence="5" id="KW-1185">Reference proteome</keyword>
<dbReference type="VEuPathDB" id="VectorBase:ASTEI20_033381"/>
<dbReference type="Pfam" id="PF04500">
    <property type="entry name" value="FLYWCH"/>
    <property type="match status" value="1"/>
</dbReference>
<evidence type="ECO:0000313" key="4">
    <source>
        <dbReference type="EnsemblMetazoa" id="ASTEI03349-PA"/>
    </source>
</evidence>
<dbReference type="Gene3D" id="2.20.25.240">
    <property type="match status" value="1"/>
</dbReference>
<keyword evidence="2" id="KW-0863">Zinc-finger</keyword>
<evidence type="ECO:0000256" key="2">
    <source>
        <dbReference type="ARBA" id="ARBA00022771"/>
    </source>
</evidence>
<protein>
    <submittedName>
        <fullName evidence="4">FLYWCH-type domain-containing protein</fullName>
    </submittedName>
</protein>
<reference evidence="4" key="2">
    <citation type="submission" date="2020-05" db="UniProtKB">
        <authorList>
            <consortium name="EnsemblMetazoa"/>
        </authorList>
    </citation>
    <scope>IDENTIFICATION</scope>
    <source>
        <strain evidence="4">Indian</strain>
    </source>
</reference>
<proteinExistence type="predicted"/>